<keyword evidence="6" id="KW-0808">Transferase</keyword>
<dbReference type="UniPathway" id="UPA00050">
    <property type="reaction ID" value="UER00064"/>
</dbReference>
<dbReference type="InterPro" id="IPR006203">
    <property type="entry name" value="GHMP_knse_ATP-bd_CS"/>
</dbReference>
<keyword evidence="8" id="KW-0547">Nucleotide-binding</keyword>
<dbReference type="EMBL" id="CAFAAK010000021">
    <property type="protein sequence ID" value="CAB4793800.1"/>
    <property type="molecule type" value="Genomic_DNA"/>
</dbReference>
<organism evidence="13">
    <name type="scientific">freshwater metagenome</name>
    <dbReference type="NCBI Taxonomy" id="449393"/>
    <lineage>
        <taxon>unclassified sequences</taxon>
        <taxon>metagenomes</taxon>
        <taxon>ecological metagenomes</taxon>
    </lineage>
</organism>
<keyword evidence="7" id="KW-0791">Threonine biosynthesis</keyword>
<dbReference type="HAMAP" id="MF_00384">
    <property type="entry name" value="Homoser_kinase"/>
    <property type="match status" value="1"/>
</dbReference>
<evidence type="ECO:0000256" key="6">
    <source>
        <dbReference type="ARBA" id="ARBA00022679"/>
    </source>
</evidence>
<dbReference type="Pfam" id="PF08544">
    <property type="entry name" value="GHMP_kinases_C"/>
    <property type="match status" value="1"/>
</dbReference>
<evidence type="ECO:0000256" key="4">
    <source>
        <dbReference type="ARBA" id="ARBA00017858"/>
    </source>
</evidence>
<dbReference type="InterPro" id="IPR006204">
    <property type="entry name" value="GHMP_kinase_N_dom"/>
</dbReference>
<evidence type="ECO:0000256" key="7">
    <source>
        <dbReference type="ARBA" id="ARBA00022697"/>
    </source>
</evidence>
<evidence type="ECO:0000259" key="12">
    <source>
        <dbReference type="Pfam" id="PF08544"/>
    </source>
</evidence>
<protein>
    <recommendedName>
        <fullName evidence="4">Homoserine kinase</fullName>
        <ecNumber evidence="3">2.7.1.39</ecNumber>
    </recommendedName>
</protein>
<evidence type="ECO:0000259" key="11">
    <source>
        <dbReference type="Pfam" id="PF00288"/>
    </source>
</evidence>
<dbReference type="PANTHER" id="PTHR20861:SF1">
    <property type="entry name" value="HOMOSERINE KINASE"/>
    <property type="match status" value="1"/>
</dbReference>
<evidence type="ECO:0000256" key="1">
    <source>
        <dbReference type="ARBA" id="ARBA00005015"/>
    </source>
</evidence>
<evidence type="ECO:0000313" key="13">
    <source>
        <dbReference type="EMBL" id="CAB4793800.1"/>
    </source>
</evidence>
<dbReference type="Gene3D" id="3.30.70.890">
    <property type="entry name" value="GHMP kinase, C-terminal domain"/>
    <property type="match status" value="1"/>
</dbReference>
<evidence type="ECO:0000256" key="2">
    <source>
        <dbReference type="ARBA" id="ARBA00007370"/>
    </source>
</evidence>
<dbReference type="PROSITE" id="PS00627">
    <property type="entry name" value="GHMP_KINASES_ATP"/>
    <property type="match status" value="1"/>
</dbReference>
<comment type="similarity">
    <text evidence="2">Belongs to the GHMP kinase family. Homoserine kinase subfamily.</text>
</comment>
<gene>
    <name evidence="13" type="ORF">UFOPK3024_00189</name>
</gene>
<dbReference type="Pfam" id="PF00288">
    <property type="entry name" value="GHMP_kinases_N"/>
    <property type="match status" value="1"/>
</dbReference>
<dbReference type="InterPro" id="IPR036554">
    <property type="entry name" value="GHMP_kinase_C_sf"/>
</dbReference>
<dbReference type="InterPro" id="IPR014721">
    <property type="entry name" value="Ribsml_uS5_D2-typ_fold_subgr"/>
</dbReference>
<keyword evidence="9" id="KW-0418">Kinase</keyword>
<dbReference type="GO" id="GO:0009088">
    <property type="term" value="P:threonine biosynthetic process"/>
    <property type="evidence" value="ECO:0007669"/>
    <property type="project" value="UniProtKB-UniPathway"/>
</dbReference>
<proteinExistence type="inferred from homology"/>
<evidence type="ECO:0000256" key="9">
    <source>
        <dbReference type="ARBA" id="ARBA00022777"/>
    </source>
</evidence>
<dbReference type="AlphaFoldDB" id="A0A6J6X8P5"/>
<sequence length="316" mass="33149">MPQLCNLDLLTSSMSATFWEQPVTVRVPATSANLGPGFDCMGLALDLFDDVTAEVISGGTVVSIEGEGATDLPRDDSHLIIASMKRTFAAMDVQPPIVGLHCVNRIPQARGLGSSSAAIVAGAMLARAMVVDGDERMTDQQLLQFVVDQEGHPDNVAPCVLGGLVLAWGNPVQTVHRQVHASINALVFVSALGVKTEQARAILPESIAHHDAAANSARAALLVDALTHDPSNLFDATVDYLHQEQRRSAMPQSLDLMDALRLAGIPATISGAGPSVLVLTTTTQQRAKAIEIGELFPDFQALPIATSPSGAQVVAG</sequence>
<dbReference type="PIRSF" id="PIRSF000676">
    <property type="entry name" value="Homoser_kin"/>
    <property type="match status" value="1"/>
</dbReference>
<dbReference type="SUPFAM" id="SSF54211">
    <property type="entry name" value="Ribosomal protein S5 domain 2-like"/>
    <property type="match status" value="1"/>
</dbReference>
<dbReference type="NCBIfam" id="TIGR00191">
    <property type="entry name" value="thrB"/>
    <property type="match status" value="1"/>
</dbReference>
<dbReference type="PRINTS" id="PR00958">
    <property type="entry name" value="HOMSERKINASE"/>
</dbReference>
<dbReference type="GO" id="GO:0005524">
    <property type="term" value="F:ATP binding"/>
    <property type="evidence" value="ECO:0007669"/>
    <property type="project" value="UniProtKB-KW"/>
</dbReference>
<evidence type="ECO:0000256" key="8">
    <source>
        <dbReference type="ARBA" id="ARBA00022741"/>
    </source>
</evidence>
<dbReference type="InterPro" id="IPR020568">
    <property type="entry name" value="Ribosomal_Su5_D2-typ_SF"/>
</dbReference>
<dbReference type="Gene3D" id="3.30.230.10">
    <property type="match status" value="1"/>
</dbReference>
<dbReference type="InterPro" id="IPR013750">
    <property type="entry name" value="GHMP_kinase_C_dom"/>
</dbReference>
<feature type="domain" description="GHMP kinase C-terminal" evidence="12">
    <location>
        <begin position="233"/>
        <end position="291"/>
    </location>
</feature>
<dbReference type="SUPFAM" id="SSF55060">
    <property type="entry name" value="GHMP Kinase, C-terminal domain"/>
    <property type="match status" value="1"/>
</dbReference>
<comment type="pathway">
    <text evidence="1">Amino-acid biosynthesis; L-threonine biosynthesis; L-threonine from L-aspartate: step 4/5.</text>
</comment>
<keyword evidence="10" id="KW-0067">ATP-binding</keyword>
<keyword evidence="5" id="KW-0028">Amino-acid biosynthesis</keyword>
<name>A0A6J6X8P5_9ZZZZ</name>
<dbReference type="PANTHER" id="PTHR20861">
    <property type="entry name" value="HOMOSERINE/4-DIPHOSPHOCYTIDYL-2-C-METHYL-D-ERYTHRITOL KINASE"/>
    <property type="match status" value="1"/>
</dbReference>
<reference evidence="13" key="1">
    <citation type="submission" date="2020-05" db="EMBL/GenBank/DDBJ databases">
        <authorList>
            <person name="Chiriac C."/>
            <person name="Salcher M."/>
            <person name="Ghai R."/>
            <person name="Kavagutti S V."/>
        </authorList>
    </citation>
    <scope>NUCLEOTIDE SEQUENCE</scope>
</reference>
<evidence type="ECO:0000256" key="10">
    <source>
        <dbReference type="ARBA" id="ARBA00022840"/>
    </source>
</evidence>
<dbReference type="InterPro" id="IPR000870">
    <property type="entry name" value="Homoserine_kinase"/>
</dbReference>
<accession>A0A6J6X8P5</accession>
<dbReference type="GO" id="GO:0004413">
    <property type="term" value="F:homoserine kinase activity"/>
    <property type="evidence" value="ECO:0007669"/>
    <property type="project" value="UniProtKB-EC"/>
</dbReference>
<dbReference type="EC" id="2.7.1.39" evidence="3"/>
<feature type="domain" description="GHMP kinase N-terminal" evidence="11">
    <location>
        <begin position="87"/>
        <end position="163"/>
    </location>
</feature>
<evidence type="ECO:0000256" key="5">
    <source>
        <dbReference type="ARBA" id="ARBA00022605"/>
    </source>
</evidence>
<evidence type="ECO:0000256" key="3">
    <source>
        <dbReference type="ARBA" id="ARBA00012078"/>
    </source>
</evidence>